<dbReference type="AlphaFoldDB" id="A0A150IRN0"/>
<dbReference type="CDD" id="cd00292">
    <property type="entry name" value="EF1B"/>
    <property type="match status" value="1"/>
</dbReference>
<feature type="domain" description="Translation elongation factor EF1B beta/delta subunit guanine nucleotide exchange" evidence="8">
    <location>
        <begin position="5"/>
        <end position="90"/>
    </location>
</feature>
<gene>
    <name evidence="7 9" type="primary">ef1b</name>
    <name evidence="9" type="ORF">AMQ22_01940</name>
</gene>
<evidence type="ECO:0000256" key="7">
    <source>
        <dbReference type="HAMAP-Rule" id="MF_00043"/>
    </source>
</evidence>
<dbReference type="STRING" id="1705564.APG08_01066"/>
<reference evidence="9 10" key="1">
    <citation type="journal article" date="2016" name="ISME J.">
        <title>Chasing the elusive Euryarchaeota class WSA2: genomes reveal a uniquely fastidious methyl-reducing methanogen.</title>
        <authorList>
            <person name="Nobu M.K."/>
            <person name="Narihiro T."/>
            <person name="Kuroda K."/>
            <person name="Mei R."/>
            <person name="Liu W.T."/>
        </authorList>
    </citation>
    <scope>NUCLEOTIDE SEQUENCE [LARGE SCALE GENOMIC DNA]</scope>
    <source>
        <strain evidence="9">U1lsi0528_Bin055</strain>
    </source>
</reference>
<dbReference type="PIRSF" id="PIRSF006521">
    <property type="entry name" value="Transl_elong_EF1B_B_arc"/>
    <property type="match status" value="1"/>
</dbReference>
<evidence type="ECO:0000256" key="3">
    <source>
        <dbReference type="ARBA" id="ARBA00017600"/>
    </source>
</evidence>
<dbReference type="PANTHER" id="PTHR39647:SF1">
    <property type="entry name" value="ELONGATION FACTOR 1-BETA"/>
    <property type="match status" value="1"/>
</dbReference>
<evidence type="ECO:0000256" key="2">
    <source>
        <dbReference type="ARBA" id="ARBA00007411"/>
    </source>
</evidence>
<keyword evidence="4 7" id="KW-0251">Elongation factor</keyword>
<protein>
    <recommendedName>
        <fullName evidence="3 7">Elongation factor 1-beta</fullName>
        <shortName evidence="7">EF-1-beta</shortName>
    </recommendedName>
    <alternativeName>
        <fullName evidence="6 7">aEF-1beta</fullName>
    </alternativeName>
</protein>
<evidence type="ECO:0000313" key="10">
    <source>
        <dbReference type="Proteomes" id="UP000075398"/>
    </source>
</evidence>
<keyword evidence="5 7" id="KW-0648">Protein biosynthesis</keyword>
<evidence type="ECO:0000256" key="6">
    <source>
        <dbReference type="ARBA" id="ARBA00032274"/>
    </source>
</evidence>
<dbReference type="PANTHER" id="PTHR39647">
    <property type="entry name" value="ELONGATION FACTOR 1-BETA"/>
    <property type="match status" value="1"/>
</dbReference>
<evidence type="ECO:0000256" key="4">
    <source>
        <dbReference type="ARBA" id="ARBA00022768"/>
    </source>
</evidence>
<evidence type="ECO:0000256" key="5">
    <source>
        <dbReference type="ARBA" id="ARBA00022917"/>
    </source>
</evidence>
<dbReference type="InterPro" id="IPR014717">
    <property type="entry name" value="Transl_elong_EF1B/ribsomal_bS6"/>
</dbReference>
<comment type="similarity">
    <text evidence="2 7">Belongs to the EF-1-beta/EF-1-delta family.</text>
</comment>
<comment type="caution">
    <text evidence="9">The sequence shown here is derived from an EMBL/GenBank/DDBJ whole genome shotgun (WGS) entry which is preliminary data.</text>
</comment>
<dbReference type="Proteomes" id="UP000075398">
    <property type="component" value="Unassembled WGS sequence"/>
</dbReference>
<name>A0A150IRN0_9EURY</name>
<accession>A0A150IRN0</accession>
<dbReference type="NCBIfam" id="TIGR00489">
    <property type="entry name" value="aEF-1_beta"/>
    <property type="match status" value="1"/>
</dbReference>
<dbReference type="SMART" id="SM00888">
    <property type="entry name" value="EF1_GNE"/>
    <property type="match status" value="1"/>
</dbReference>
<evidence type="ECO:0000313" key="9">
    <source>
        <dbReference type="EMBL" id="KYC47679.1"/>
    </source>
</evidence>
<dbReference type="Gene3D" id="3.30.70.60">
    <property type="match status" value="1"/>
</dbReference>
<dbReference type="NCBIfam" id="NF001670">
    <property type="entry name" value="PRK00435.1"/>
    <property type="match status" value="1"/>
</dbReference>
<dbReference type="InterPro" id="IPR014038">
    <property type="entry name" value="EF1B_bsu/dsu_GNE"/>
</dbReference>
<evidence type="ECO:0000256" key="1">
    <source>
        <dbReference type="ARBA" id="ARBA00003815"/>
    </source>
</evidence>
<evidence type="ECO:0000259" key="8">
    <source>
        <dbReference type="SMART" id="SM00888"/>
    </source>
</evidence>
<proteinExistence type="inferred from homology"/>
<dbReference type="GO" id="GO:0003746">
    <property type="term" value="F:translation elongation factor activity"/>
    <property type="evidence" value="ECO:0007669"/>
    <property type="project" value="UniProtKB-UniRule"/>
</dbReference>
<dbReference type="Pfam" id="PF00736">
    <property type="entry name" value="EF1_GNE"/>
    <property type="match status" value="1"/>
</dbReference>
<dbReference type="InterPro" id="IPR004542">
    <property type="entry name" value="Transl_elong_EF1B_B_arc"/>
</dbReference>
<sequence length="92" mass="9973">MADFNLSITAMIMPDSPDVDIGVMKKAIEAAIPSNMKLHKIEEIPIAFGLVSLKVMLLGKDQAGGTDELENNFSSIENVTQVEVTDVRRLVG</sequence>
<dbReference type="SUPFAM" id="SSF54984">
    <property type="entry name" value="eEF-1beta-like"/>
    <property type="match status" value="1"/>
</dbReference>
<dbReference type="HAMAP" id="MF_00043">
    <property type="entry name" value="EF1_beta"/>
    <property type="match status" value="1"/>
</dbReference>
<dbReference type="EMBL" id="LNGC01000145">
    <property type="protein sequence ID" value="KYC47679.1"/>
    <property type="molecule type" value="Genomic_DNA"/>
</dbReference>
<comment type="function">
    <text evidence="1 7">Promotes the exchange of GDP for GTP in EF-1-alpha/GDP, thus allowing the regeneration of EF-1-alpha/GTP that could then be used to form the ternary complex EF-1-alpha/GTP/AAtRNA.</text>
</comment>
<organism evidence="9 10">
    <name type="scientific">Candidatus Methanofastidiosum methylothiophilum</name>
    <dbReference type="NCBI Taxonomy" id="1705564"/>
    <lineage>
        <taxon>Archaea</taxon>
        <taxon>Methanobacteriati</taxon>
        <taxon>Methanobacteriota</taxon>
        <taxon>Stenosarchaea group</taxon>
        <taxon>Candidatus Methanofastidiosia</taxon>
        <taxon>Candidatus Methanofastidiosales</taxon>
        <taxon>Candidatus Methanofastidiosaceae</taxon>
        <taxon>Candidatus Methanofastidiosum</taxon>
    </lineage>
</organism>
<dbReference type="InterPro" id="IPR036219">
    <property type="entry name" value="eEF-1beta-like_sf"/>
</dbReference>